<evidence type="ECO:0000313" key="2">
    <source>
        <dbReference type="Proteomes" id="UP000017090"/>
    </source>
</evidence>
<accession>U7UJ34</accession>
<organism evidence="1 2">
    <name type="scientific">Megasphaera vaginalis</name>
    <name type="common">ex Srinivasan et al. 2021</name>
    <dbReference type="NCBI Taxonomy" id="1111454"/>
    <lineage>
        <taxon>Bacteria</taxon>
        <taxon>Bacillati</taxon>
        <taxon>Bacillota</taxon>
        <taxon>Negativicutes</taxon>
        <taxon>Veillonellales</taxon>
        <taxon>Veillonellaceae</taxon>
        <taxon>Megasphaera</taxon>
    </lineage>
</organism>
<dbReference type="STRING" id="1111454.HMPREF1250_0197"/>
<keyword evidence="2" id="KW-1185">Reference proteome</keyword>
<protein>
    <submittedName>
        <fullName evidence="1">Uncharacterized protein</fullName>
    </submittedName>
</protein>
<proteinExistence type="predicted"/>
<dbReference type="AlphaFoldDB" id="U7UJ34"/>
<gene>
    <name evidence="1" type="ORF">HMPREF1250_0197</name>
</gene>
<sequence length="78" mass="8879">MYVANYLLPNYTRHVVGETDFKSGGSGYAQYDNHNHPVNNDETWTDTLKVGDLVEVVPVYDPTKQDQMYIIGNQVTKL</sequence>
<dbReference type="EMBL" id="AWXA01000036">
    <property type="protein sequence ID" value="ERT59345.1"/>
    <property type="molecule type" value="Genomic_DNA"/>
</dbReference>
<reference evidence="1 2" key="1">
    <citation type="submission" date="2013-09" db="EMBL/GenBank/DDBJ databases">
        <authorList>
            <person name="Durkin A.S."/>
            <person name="Haft D.R."/>
            <person name="McCorrison J."/>
            <person name="Torralba M."/>
            <person name="Gillis M."/>
            <person name="Haft D.H."/>
            <person name="Methe B."/>
            <person name="Sutton G."/>
            <person name="Nelson K.E."/>
        </authorList>
    </citation>
    <scope>NUCLEOTIDE SEQUENCE [LARGE SCALE GENOMIC DNA]</scope>
    <source>
        <strain evidence="1 2">BV3C16-1</strain>
    </source>
</reference>
<evidence type="ECO:0000313" key="1">
    <source>
        <dbReference type="EMBL" id="ERT59345.1"/>
    </source>
</evidence>
<dbReference type="PATRIC" id="fig|1111454.3.peg.1273"/>
<dbReference type="Proteomes" id="UP000017090">
    <property type="component" value="Unassembled WGS sequence"/>
</dbReference>
<comment type="caution">
    <text evidence="1">The sequence shown here is derived from an EMBL/GenBank/DDBJ whole genome shotgun (WGS) entry which is preliminary data.</text>
</comment>
<name>U7UJ34_9FIRM</name>